<feature type="region of interest" description="Disordered" evidence="1">
    <location>
        <begin position="430"/>
        <end position="462"/>
    </location>
</feature>
<dbReference type="AlphaFoldDB" id="A0A1Z2XUB8"/>
<evidence type="ECO:0000256" key="1">
    <source>
        <dbReference type="SAM" id="MobiDB-lite"/>
    </source>
</evidence>
<feature type="compositionally biased region" description="Basic and acidic residues" evidence="1">
    <location>
        <begin position="452"/>
        <end position="462"/>
    </location>
</feature>
<organism evidence="4 6">
    <name type="scientific">Acutalibacter muris</name>
    <dbReference type="NCBI Taxonomy" id="1796620"/>
    <lineage>
        <taxon>Bacteria</taxon>
        <taxon>Bacillati</taxon>
        <taxon>Bacillota</taxon>
        <taxon>Clostridia</taxon>
        <taxon>Eubacteriales</taxon>
        <taxon>Acutalibacteraceae</taxon>
        <taxon>Acutalibacter</taxon>
    </lineage>
</organism>
<feature type="compositionally biased region" description="Basic residues" evidence="1">
    <location>
        <begin position="440"/>
        <end position="449"/>
    </location>
</feature>
<name>A0A1Z2XUB8_9FIRM</name>
<keyword evidence="5" id="KW-1185">Reference proteome</keyword>
<evidence type="ECO:0000313" key="6">
    <source>
        <dbReference type="Proteomes" id="UP000596035"/>
    </source>
</evidence>
<dbReference type="RefSeq" id="WP_084384424.1">
    <property type="nucleotide sequence ID" value="NZ_CP021422.1"/>
</dbReference>
<protein>
    <submittedName>
        <fullName evidence="4">Relaxase/mobilization nuclease domain-containing protein</fullName>
    </submittedName>
</protein>
<dbReference type="EMBL" id="CP021422">
    <property type="protein sequence ID" value="ASB42001.1"/>
    <property type="molecule type" value="Genomic_DNA"/>
</dbReference>
<feature type="domain" description="MobA/VirD2-like nuclease" evidence="2">
    <location>
        <begin position="34"/>
        <end position="165"/>
    </location>
</feature>
<dbReference type="EMBL" id="CP065321">
    <property type="protein sequence ID" value="QQR32023.1"/>
    <property type="molecule type" value="Genomic_DNA"/>
</dbReference>
<reference evidence="5" key="2">
    <citation type="submission" date="2017-05" db="EMBL/GenBank/DDBJ databases">
        <title>Improved OligoMM genomes.</title>
        <authorList>
            <person name="Garzetti D."/>
        </authorList>
    </citation>
    <scope>NUCLEOTIDE SEQUENCE [LARGE SCALE GENOMIC DNA]</scope>
    <source>
        <strain evidence="5">KB18</strain>
    </source>
</reference>
<evidence type="ECO:0000313" key="3">
    <source>
        <dbReference type="EMBL" id="ASB42001.1"/>
    </source>
</evidence>
<dbReference type="Proteomes" id="UP000196710">
    <property type="component" value="Chromosome"/>
</dbReference>
<proteinExistence type="predicted"/>
<feature type="compositionally biased region" description="Gly residues" evidence="1">
    <location>
        <begin position="321"/>
        <end position="331"/>
    </location>
</feature>
<reference evidence="3" key="1">
    <citation type="journal article" date="2017" name="Genome Announc.">
        <title>High-Quality Whole-Genome Sequences of the Oligo-Mouse-Microbiota Bacterial Community.</title>
        <authorList>
            <person name="Garzetti D."/>
            <person name="Brugiroux S."/>
            <person name="Bunk B."/>
            <person name="Pukall R."/>
            <person name="McCoy K.D."/>
            <person name="Macpherson A.J."/>
            <person name="Stecher B."/>
        </authorList>
    </citation>
    <scope>NUCLEOTIDE SEQUENCE</scope>
    <source>
        <strain evidence="3">KB18</strain>
    </source>
</reference>
<gene>
    <name evidence="3" type="ORF">ADH66_15855</name>
    <name evidence="4" type="ORF">I5Q82_06225</name>
</gene>
<sequence length="462" mass="51445">MFCSGRQGGTLIATVKFIRYQKQSTTALNRVAAYISQEQKTKDDFSGQKFVSGIHCSPQFAVQEFKATRAIYRKDSPIWFYHYTQSFSPDELITGQQAHELAKEFADKAWPDSQILVATHVDREHIHSHFLINSVCFESGYMLRQGPTTLKKLRKLSDEICLAHGFSVLSPDPPKHHKEPGDREYRSMDKNQSWKLQLMIVIEDAMTLARSREHFIKLLGRKGYKVRWADERKSITYTTPTGMKCRDVKLYELKFLKEMMEYEFKLRAQIIGQIEGAVPPATSDRGRGGAMRYSDGEELVRNDWPSAGTDSATGRNSDSGGAAGDQGGTGGVFRPEGAAVGESLNGNAVGGTEFSAKDGAVSGRDNEEPVVTGWEDQRKLFTESLFGAGENEQIHGQAVLGSPDSFGSAGDIGIDLAYLSADVAGIINEDYRPQDSTIMKKQKRKKRALGQKPDEQDHEQHM</sequence>
<evidence type="ECO:0000313" key="4">
    <source>
        <dbReference type="EMBL" id="QQR32023.1"/>
    </source>
</evidence>
<feature type="region of interest" description="Disordered" evidence="1">
    <location>
        <begin position="278"/>
        <end position="371"/>
    </location>
</feature>
<accession>A0A1Z2XUB8</accession>
<dbReference type="InterPro" id="IPR005094">
    <property type="entry name" value="Endonuclease_MobA/VirD2"/>
</dbReference>
<evidence type="ECO:0000259" key="2">
    <source>
        <dbReference type="Pfam" id="PF03432"/>
    </source>
</evidence>
<dbReference type="Proteomes" id="UP000596035">
    <property type="component" value="Chromosome"/>
</dbReference>
<evidence type="ECO:0000313" key="5">
    <source>
        <dbReference type="Proteomes" id="UP000196710"/>
    </source>
</evidence>
<dbReference type="Pfam" id="PF03432">
    <property type="entry name" value="Relaxase"/>
    <property type="match status" value="1"/>
</dbReference>
<dbReference type="KEGG" id="amur:ADH66_15855"/>
<reference evidence="4 6" key="3">
    <citation type="submission" date="2020-11" db="EMBL/GenBank/DDBJ databases">
        <title>Closed and high quality bacterial genomes of the OMM12 community.</title>
        <authorList>
            <person name="Marbouty M."/>
            <person name="Lamy-Besnier Q."/>
            <person name="Debarbieux L."/>
            <person name="Koszul R."/>
        </authorList>
    </citation>
    <scope>NUCLEOTIDE SEQUENCE [LARGE SCALE GENOMIC DNA]</scope>
    <source>
        <strain evidence="4 6">KB18</strain>
    </source>
</reference>